<dbReference type="GO" id="GO:0016491">
    <property type="term" value="F:oxidoreductase activity"/>
    <property type="evidence" value="ECO:0007669"/>
    <property type="project" value="UniProtKB-KW"/>
</dbReference>
<dbReference type="SMART" id="SM00822">
    <property type="entry name" value="PKS_KR"/>
    <property type="match status" value="1"/>
</dbReference>
<dbReference type="SUPFAM" id="SSF52777">
    <property type="entry name" value="CoA-dependent acyltransferases"/>
    <property type="match status" value="2"/>
</dbReference>
<dbReference type="SUPFAM" id="SSF52151">
    <property type="entry name" value="FabD/lysophospholipase-like"/>
    <property type="match status" value="1"/>
</dbReference>
<dbReference type="Pfam" id="PF07993">
    <property type="entry name" value="NAD_binding_4"/>
    <property type="match status" value="1"/>
</dbReference>
<evidence type="ECO:0000256" key="10">
    <source>
        <dbReference type="SAM" id="MobiDB-lite"/>
    </source>
</evidence>
<dbReference type="Proteomes" id="UP000803844">
    <property type="component" value="Unassembled WGS sequence"/>
</dbReference>
<dbReference type="Gene3D" id="3.10.129.110">
    <property type="entry name" value="Polyketide synthase dehydratase"/>
    <property type="match status" value="1"/>
</dbReference>
<dbReference type="Pfam" id="PF21089">
    <property type="entry name" value="PKS_DH_N"/>
    <property type="match status" value="1"/>
</dbReference>
<dbReference type="Gene3D" id="1.10.1200.10">
    <property type="entry name" value="ACP-like"/>
    <property type="match status" value="2"/>
</dbReference>
<evidence type="ECO:0000259" key="11">
    <source>
        <dbReference type="PROSITE" id="PS50075"/>
    </source>
</evidence>
<dbReference type="PROSITE" id="PS00606">
    <property type="entry name" value="KS3_1"/>
    <property type="match status" value="1"/>
</dbReference>
<feature type="compositionally biased region" description="Low complexity" evidence="10">
    <location>
        <begin position="2556"/>
        <end position="2577"/>
    </location>
</feature>
<dbReference type="SUPFAM" id="SSF55048">
    <property type="entry name" value="Probable ACP-binding domain of malonyl-CoA ACP transacylase"/>
    <property type="match status" value="1"/>
</dbReference>
<dbReference type="InterPro" id="IPR045851">
    <property type="entry name" value="AMP-bd_C_sf"/>
</dbReference>
<evidence type="ECO:0000256" key="5">
    <source>
        <dbReference type="ARBA" id="ARBA00022679"/>
    </source>
</evidence>
<dbReference type="Pfam" id="PF00109">
    <property type="entry name" value="ketoacyl-synt"/>
    <property type="match status" value="1"/>
</dbReference>
<dbReference type="SMART" id="SM00826">
    <property type="entry name" value="PKS_DH"/>
    <property type="match status" value="1"/>
</dbReference>
<dbReference type="Pfam" id="PF16197">
    <property type="entry name" value="KAsynt_C_assoc"/>
    <property type="match status" value="1"/>
</dbReference>
<dbReference type="SMART" id="SM00825">
    <property type="entry name" value="PKS_KS"/>
    <property type="match status" value="1"/>
</dbReference>
<dbReference type="PANTHER" id="PTHR43775">
    <property type="entry name" value="FATTY ACID SYNTHASE"/>
    <property type="match status" value="1"/>
</dbReference>
<feature type="region of interest" description="C-terminal hotdog fold" evidence="9">
    <location>
        <begin position="1109"/>
        <end position="1262"/>
    </location>
</feature>
<dbReference type="InterPro" id="IPR032821">
    <property type="entry name" value="PKS_assoc"/>
</dbReference>
<dbReference type="PANTHER" id="PTHR43775:SF20">
    <property type="entry name" value="HYBRID PKS-NRPS SYNTHETASE APDA"/>
    <property type="match status" value="1"/>
</dbReference>
<dbReference type="InterPro" id="IPR016039">
    <property type="entry name" value="Thiolase-like"/>
</dbReference>
<keyword evidence="1" id="KW-0596">Phosphopantetheine</keyword>
<dbReference type="PROSITE" id="PS50075">
    <property type="entry name" value="CARRIER"/>
    <property type="match status" value="2"/>
</dbReference>
<dbReference type="InterPro" id="IPR049551">
    <property type="entry name" value="PKS_DH_C"/>
</dbReference>
<evidence type="ECO:0000256" key="6">
    <source>
        <dbReference type="ARBA" id="ARBA00022737"/>
    </source>
</evidence>
<dbReference type="SUPFAM" id="SSF53335">
    <property type="entry name" value="S-adenosyl-L-methionine-dependent methyltransferases"/>
    <property type="match status" value="1"/>
</dbReference>
<feature type="compositionally biased region" description="Polar residues" evidence="10">
    <location>
        <begin position="2578"/>
        <end position="2607"/>
    </location>
</feature>
<feature type="active site" description="Proton donor; for dehydratase activity" evidence="9">
    <location>
        <position position="1170"/>
    </location>
</feature>
<dbReference type="InterPro" id="IPR014031">
    <property type="entry name" value="Ketoacyl_synth_C"/>
</dbReference>
<dbReference type="Gene3D" id="3.30.559.10">
    <property type="entry name" value="Chloramphenicol acetyltransferase-like domain"/>
    <property type="match status" value="1"/>
</dbReference>
<dbReference type="InterPro" id="IPR016035">
    <property type="entry name" value="Acyl_Trfase/lysoPLipase"/>
</dbReference>
<evidence type="ECO:0000256" key="4">
    <source>
        <dbReference type="ARBA" id="ARBA00022603"/>
    </source>
</evidence>
<gene>
    <name evidence="14" type="ORF">M406DRAFT_252003</name>
</gene>
<dbReference type="Gene3D" id="3.40.50.150">
    <property type="entry name" value="Vaccinia Virus protein VP39"/>
    <property type="match status" value="1"/>
</dbReference>
<comment type="caution">
    <text evidence="14">The sequence shown here is derived from an EMBL/GenBank/DDBJ whole genome shotgun (WGS) entry which is preliminary data.</text>
</comment>
<keyword evidence="15" id="KW-1185">Reference proteome</keyword>
<dbReference type="InterPro" id="IPR020807">
    <property type="entry name" value="PKS_DH"/>
</dbReference>
<dbReference type="InterPro" id="IPR036736">
    <property type="entry name" value="ACP-like_sf"/>
</dbReference>
<dbReference type="PROSITE" id="PS00455">
    <property type="entry name" value="AMP_BINDING"/>
    <property type="match status" value="1"/>
</dbReference>
<dbReference type="InterPro" id="IPR049552">
    <property type="entry name" value="PKS_DH_N"/>
</dbReference>
<dbReference type="SMART" id="SM00827">
    <property type="entry name" value="PKS_AT"/>
    <property type="match status" value="1"/>
</dbReference>
<evidence type="ECO:0000259" key="12">
    <source>
        <dbReference type="PROSITE" id="PS52004"/>
    </source>
</evidence>
<evidence type="ECO:0000256" key="3">
    <source>
        <dbReference type="ARBA" id="ARBA00022598"/>
    </source>
</evidence>
<dbReference type="Pfam" id="PF00668">
    <property type="entry name" value="Condensation"/>
    <property type="match status" value="1"/>
</dbReference>
<dbReference type="InterPro" id="IPR009081">
    <property type="entry name" value="PP-bd_ACP"/>
</dbReference>
<dbReference type="SUPFAM" id="SSF53901">
    <property type="entry name" value="Thiolase-like"/>
    <property type="match status" value="1"/>
</dbReference>
<dbReference type="InterPro" id="IPR001227">
    <property type="entry name" value="Ac_transferase_dom_sf"/>
</dbReference>
<dbReference type="InterPro" id="IPR014030">
    <property type="entry name" value="Ketoacyl_synth_N"/>
</dbReference>
<dbReference type="GO" id="GO:0004315">
    <property type="term" value="F:3-oxoacyl-[acyl-carrier-protein] synthase activity"/>
    <property type="evidence" value="ECO:0007669"/>
    <property type="project" value="InterPro"/>
</dbReference>
<dbReference type="InterPro" id="IPR020845">
    <property type="entry name" value="AMP-binding_CS"/>
</dbReference>
<dbReference type="Pfam" id="PF02801">
    <property type="entry name" value="Ketoacyl-synt_C"/>
    <property type="match status" value="1"/>
</dbReference>
<keyword evidence="7" id="KW-0560">Oxidoreductase</keyword>
<dbReference type="OrthoDB" id="329835at2759"/>
<dbReference type="InterPro" id="IPR050091">
    <property type="entry name" value="PKS_NRPS_Biosynth_Enz"/>
</dbReference>
<dbReference type="InterPro" id="IPR020841">
    <property type="entry name" value="PKS_Beta-ketoAc_synthase_dom"/>
</dbReference>
<dbReference type="InterPro" id="IPR016036">
    <property type="entry name" value="Malonyl_transacylase_ACP-bd"/>
</dbReference>
<dbReference type="SUPFAM" id="SSF47336">
    <property type="entry name" value="ACP-like"/>
    <property type="match status" value="2"/>
</dbReference>
<keyword evidence="8" id="KW-0511">Multifunctional enzyme</keyword>
<dbReference type="Gene3D" id="3.30.300.30">
    <property type="match status" value="1"/>
</dbReference>
<feature type="active site" description="Proton acceptor; for dehydratase activity" evidence="9">
    <location>
        <position position="986"/>
    </location>
</feature>
<sequence>MTHTVSSGTEPIAIVGSGCRFPGSAHSRSSLWSLLENPQDLCREISADRFSTTGFYHHDGGRHGTTNVRHSYLLDEDVRVFDAPFFNISPNEAEAMDPQQRLLLEIVYEALEAGGHTLEGLRGSDTSVYVGTMTVDYLDTLLRDHNTIPKYFATGINRAIISNRVSYFFDWHGPSMTIDTACSSSLIAVHQGVQSLRSGESRVSVACGTQVLLGYDMYIGESKLKMLSPNGRSRMWDEDADGYARGEGVAAIVMKRLSDAIADGDHIECIIRETGANQDGFSNGLTVPSSEAQAALIRQTYAKAGLDPEKKIDQPQYFEAHGTGTQAGDPREAAAIHKAFGLSQNRGRDALYVGSIKTIVGHLEGAAGLAGLLKASLGLQKGLIPANLHFNRLNPKIEPVYQGLQVPTRLTEWPELPEGGRRRVSVNSFGFGGANAHAILEEHVNVDLPPSAARSTLEGLSLRPFTPFVFSANSEMSLITLLERYSDSLKTHHSDTDASDLAWTLHSRRSQLPVKVSFSALSIKQLTDKIDVKLATVKANAATTIGTRTASRHAESCILGIFTGQGAQWPAMGASLIRSSAFVRQRVQDLEESLATLPSADRPGWSLRHEMLAGSETSRIAEAALSQPLCTAIQIVLVDLLRAAGITFAAVVGHSSGEIAAAYAAGFFSAHDAIRIAYYRGLYARLAGNKATGQQGAMLAVGTSLQDAQDLVNLQAFKGRLTVAAHNSTASVTLSGDADAIVHAKKILDKQKKFARLLKVDTAYHSHHMLPCGDSYIRALRTCGIRVNRERNTACAWFSSVNPTAHGMEPSDDLRDIYWRDNMANTVLFADAIKNALASKEHINIALEIGPHPALKGPATQNIADVRPTPLPYSGVLSRGNDDIEVFSDALGFLWTLLGPQAVDLQCFDKVVGESTKPHKLVYDLPSYPWDHGRVHWSESRRSRKIRERKQAPHELLGVLCPESNGHDMRWSNVLKVSEIAWLEGHQLQGIAVFPASGYVSMALEACRVLSGEQSIQLLELHNLSISRAITFEKDDQSGVETLTTLTSIERHADQTVTANFSVYAAQNASITLNHDHELVASASVRISIGASGTAALPDTSAAIEDYNMTEVNADRVYTTFSKLGYGYTGSFRGMSSMKRKLNHASALVDTYAYAEDDTTFYLVHPSTLDVAIQSAMLAYSSPGDQRLWSLHVPTNIGAISVNPEVCASVPLSGSRVPIFTTLDNDPENFSANIDVFSEDGQQSMIQVEDLILRPFAPATEAEDRWMYSYTKLDVAVPDASSLVGLGLSIPSARETELAVACERISFYYLRKWKAEIAHDEWENSQPYYRHVREFIEHTLSLTSAGQHATLKKAWINDSSQDIDAMISRFPGDPTINLISAVGDRFPGALRAQTTPLEEHFDPGLLLSEYYNNGLGMAEYHSLLAGMVEKITHRYPHAKILEIGAGTGAATRSIYEAISTRGGAMPYYTFTDPSQDAIKKAAAAFDKYGDNMTFKTLDMTQVPVSQGYEEHSYDVIVASNVLSATASLLESLKNTRQLLKPGGYLVLLEVTNNDPIRFTTIMGGLPAWWLGVQEGRKYAPTIAPGVWHTTLRKAGFGGIDTITPRTGGPSLAWPFSVMTVQAVDEQVLYLRRPLSSSPHVFINNLVIMGTQTLESAWIAEGLSDSLGRFCGTITILEGLPTEAEAQALGTMGTFVNLVDLDSPIFKNLTSDTMEGLKRVLDLARHVLWLVRGSQSSEEAYHEASLAFVRSLSNEAAHINFNTLHISGVDGNISRTIAEQLLRQVALEERDPRQLLWSKEPETFLRDGKLLIPRILPNLNQNARLNACRRVITKKAPVTTSNFSIDLGSSALLPSLVEDVLPRKPSLDDQKDLLRVECSSLAALHASPDTFVFLSIGKPGPTAQLVLSASTTNSHKTAPIVSVPVPVQVSDEAFDADRVLIAVTSEVFAMSLVRHLAPGSSILVHCSERDRFFAAALSRLATTHSIRVTFSCVAYQAESLEKAWIRLSARASSHAVRRRLLPVQPTHFLDLTAPRYSGVHPTSDACLNIVKALPSECSVLDPSILSRRQASLLPSFDRAVLVTHLQDAIAGVKASLNTVPCLQETRFQDIVLPLDQLTDRLGDHGTTTVLKWPADGQVELKVRPMDGRHLFFKDKTYVLFGLSGQVGQSLCEWMVSNGAGCVCLTSRRPNVDQRWLDSFQGTKATVKVFAADITDRDSLDSVLRTIRRTCPMIAGVVNGANVLSDTPFDSMSTEMMLRALGPKIGGSNNLDEAFYHDDLDFFILFSSISRVIGTAGQSNYTAANGYMNGLARQRRRRGLAASALDIGLILGIGVAEVAGQHVVDSLQKYGITPLSESDLRLAFAESIYAGHATMQDKEPGALPAAGMTSGLRTITADETDMVWYGNPVFSHLVIENRGEDTGNESKKKAATVPIWDQMAAAATMEVASEILKESFLAKLRVVLHSTDQDNIASDAPLVELGIDSLVAVEVRSWFLKTLKVDIPVLKLVGGSSLDEICEMALKKLPGDLVAQIGNSRGGGDAAAAVGVGATPPKPVASSQTPAASKSMSSSIEASNSGSDCENASASQKSASAVNTPTSAITPQTSLPSLRSAHKDNSAATKFVKSRPISVGQSRFWFLRLLVQDRTTFNVALKFRLEGNVRVGDLERALRVVTARHESLRTCFVEDEDEADQAFQKVSARSTLRLEHMTVSSVEEVAAVYAQLRAHEFDLGSGPLLRLMLISLSPTHHYLLVNYHHIIMDMASFQIFTAELEKAYNSQPLGPPPMQYPDFSVAQWQEIENGELADELEYWRGVFPAGEQPPVLPLLPMARSNSRITMTDYAVHQVGIQLDASLAEQIKLSRAQRCTPFHFYLAAFKTMLFSFTDIQDLTIGIADANRNNGDVMGSIGLFLNLLPLRFQRKSQQAFVDAMVEARDTAYGALEHSQLPFDVLLKELGVARSPSYSPFFQAFFDYRKQTTDREVWCDCEFRLDEMHPGRSAYDISLDVADLGSNVHVTVRVQQGLYSLTAANLLLETYVHLLSALAKNTTLSLDDTPLFSEKQLAQAVQVGVGTDLISDWPATLPHRIDQVAQENGDKTALLDGHGSCLTYTAMSRRIQALAEAMIRANLGRGSRVLVFQDASTDWICSMLAIMRIGGVYVPLDLRNPISRLAAQADHCNPGAVLADSTTIADAPQLNAPIIIDISKVSYAPSAHIANSADSEAAAAILYTSGSTGTPKGIMIRHAGIRNEMEGYTKTYKLGAEAVLQQSAFTFDFSIDQIFTGLVNGGRVYVVPWSKRGDPLSITEIMQQQSITYTKVTPSEYSMWLQYGGHNLRQASEWRFAFGGGEPMTRSVLRQFSELGLGQLCLYNSYGPAEISIASHKGYIDYRGEALGTTPDDGPVACGFSLPNYATYILDENQKPLPVGMPGEIAIGGAGVSLGYLTNQELTSRTFVTNPFATDWQRANGWTRMHRTGDIGHLDENGCLIFRNRIAGDTQVKLRGLRIDLGDIETNIVSAAGGALKEAVVTLRQGDPDYLVAHVVFTPGRQDVGDRDAFLTQLLSHLPIPQYMVPVLAISLDKLPLTSHSKVDRKAIRELPLPKRVPSVHSALDDDNDTGETTETMIQLRHVWRQLLPSSERLGLAITPSTSFFLVGGNSLLAIRLQSRIRDVFNVALRLVDLLGAHTLDQMARKIKESPSVGPIDWEHETAPPSTPDFLRGLPAPVNQTGGKTILMTGATGNLARHLFQLLLADARVAKIHCVAVRDKQRQEWPLPDPKVVTHVGDLSLPMLGLGMDGFRTLAEQVDVVLHLGAVRSFFDDYYTLRASNVFPTKELVKLASARRIPIHFLSTAGVLPPEGSLEEAACSAAAYVPPSDGSEGYVATKWASEHVLERAASASDLAVPSFIYRMLPLSAAGTQPELLKQQALDEFARCIDLAGVVPDPEGWAGRMDLIPADLAARWLCESVLTSQLAEPATTKPRFLHYESPAAVEVDELMAHVELTVQRRRRKGEKELTTIPLLKWLGRIKALGFGYVLASHEATMQSDEGKLVSRR</sequence>
<dbReference type="GO" id="GO:0004312">
    <property type="term" value="F:fatty acid synthase activity"/>
    <property type="evidence" value="ECO:0007669"/>
    <property type="project" value="TreeGrafter"/>
</dbReference>
<evidence type="ECO:0008006" key="16">
    <source>
        <dbReference type="Google" id="ProtNLM"/>
    </source>
</evidence>
<dbReference type="InterPro" id="IPR013968">
    <property type="entry name" value="PKS_KR"/>
</dbReference>
<feature type="domain" description="PKS/mFAS DH" evidence="13">
    <location>
        <begin position="954"/>
        <end position="1262"/>
    </location>
</feature>
<feature type="domain" description="Carrier" evidence="11">
    <location>
        <begin position="2448"/>
        <end position="2523"/>
    </location>
</feature>
<dbReference type="Pfam" id="PF08659">
    <property type="entry name" value="KR"/>
    <property type="match status" value="1"/>
</dbReference>
<evidence type="ECO:0000256" key="8">
    <source>
        <dbReference type="ARBA" id="ARBA00023268"/>
    </source>
</evidence>
<dbReference type="PROSITE" id="PS52019">
    <property type="entry name" value="PKS_MFAS_DH"/>
    <property type="match status" value="1"/>
</dbReference>
<dbReference type="FunFam" id="3.40.47.10:FF:000019">
    <property type="entry name" value="Polyketide synthase type I"/>
    <property type="match status" value="1"/>
</dbReference>
<evidence type="ECO:0000256" key="2">
    <source>
        <dbReference type="ARBA" id="ARBA00022553"/>
    </source>
</evidence>
<evidence type="ECO:0000313" key="14">
    <source>
        <dbReference type="EMBL" id="KAF3766643.1"/>
    </source>
</evidence>
<evidence type="ECO:0000256" key="7">
    <source>
        <dbReference type="ARBA" id="ARBA00023002"/>
    </source>
</evidence>
<evidence type="ECO:0000256" key="1">
    <source>
        <dbReference type="ARBA" id="ARBA00022450"/>
    </source>
</evidence>
<dbReference type="CDD" id="cd05930">
    <property type="entry name" value="A_NRPS"/>
    <property type="match status" value="1"/>
</dbReference>
<reference evidence="14" key="1">
    <citation type="journal article" date="2020" name="Phytopathology">
        <title>Genome sequence of the chestnut blight fungus Cryphonectria parasitica EP155: A fundamental resource for an archetypical invasive plant pathogen.</title>
        <authorList>
            <person name="Crouch J.A."/>
            <person name="Dawe A."/>
            <person name="Aerts A."/>
            <person name="Barry K."/>
            <person name="Churchill A.C.L."/>
            <person name="Grimwood J."/>
            <person name="Hillman B."/>
            <person name="Milgroom M.G."/>
            <person name="Pangilinan J."/>
            <person name="Smith M."/>
            <person name="Salamov A."/>
            <person name="Schmutz J."/>
            <person name="Yadav J."/>
            <person name="Grigoriev I.V."/>
            <person name="Nuss D."/>
        </authorList>
    </citation>
    <scope>NUCLEOTIDE SEQUENCE</scope>
    <source>
        <strain evidence="14">EP155</strain>
    </source>
</reference>
<dbReference type="InterPro" id="IPR013120">
    <property type="entry name" value="FAR_NAD-bd"/>
</dbReference>
<dbReference type="InterPro" id="IPR013217">
    <property type="entry name" value="Methyltransf_12"/>
</dbReference>
<keyword evidence="4" id="KW-0489">Methyltransferase</keyword>
<dbReference type="SUPFAM" id="SSF56801">
    <property type="entry name" value="Acetyl-CoA synthetase-like"/>
    <property type="match status" value="1"/>
</dbReference>
<keyword evidence="3" id="KW-0436">Ligase</keyword>
<dbReference type="InterPro" id="IPR018201">
    <property type="entry name" value="Ketoacyl_synth_AS"/>
</dbReference>
<dbReference type="InterPro" id="IPR023213">
    <property type="entry name" value="CAT-like_dom_sf"/>
</dbReference>
<dbReference type="RefSeq" id="XP_040777604.1">
    <property type="nucleotide sequence ID" value="XM_040916805.1"/>
</dbReference>
<evidence type="ECO:0000313" key="15">
    <source>
        <dbReference type="Proteomes" id="UP000803844"/>
    </source>
</evidence>
<dbReference type="Pfam" id="PF00501">
    <property type="entry name" value="AMP-binding"/>
    <property type="match status" value="1"/>
</dbReference>
<dbReference type="InterPro" id="IPR029063">
    <property type="entry name" value="SAM-dependent_MTases_sf"/>
</dbReference>
<dbReference type="GO" id="GO:0009403">
    <property type="term" value="P:toxin biosynthetic process"/>
    <property type="evidence" value="ECO:0007669"/>
    <property type="project" value="UniProtKB-ARBA"/>
</dbReference>
<dbReference type="Pfam" id="PF14765">
    <property type="entry name" value="PS-DH"/>
    <property type="match status" value="1"/>
</dbReference>
<dbReference type="EMBL" id="MU032346">
    <property type="protein sequence ID" value="KAF3766643.1"/>
    <property type="molecule type" value="Genomic_DNA"/>
</dbReference>
<dbReference type="Gene3D" id="3.40.50.720">
    <property type="entry name" value="NAD(P)-binding Rossmann-like Domain"/>
    <property type="match status" value="2"/>
</dbReference>
<dbReference type="Gene3D" id="3.40.50.12780">
    <property type="entry name" value="N-terminal domain of ligase-like"/>
    <property type="match status" value="1"/>
</dbReference>
<evidence type="ECO:0000259" key="13">
    <source>
        <dbReference type="PROSITE" id="PS52019"/>
    </source>
</evidence>
<dbReference type="InterPro" id="IPR036291">
    <property type="entry name" value="NAD(P)-bd_dom_sf"/>
</dbReference>
<dbReference type="Gene3D" id="3.30.559.30">
    <property type="entry name" value="Nonribosomal peptide synthetase, condensation domain"/>
    <property type="match status" value="1"/>
</dbReference>
<proteinExistence type="predicted"/>
<dbReference type="PROSITE" id="PS52004">
    <property type="entry name" value="KS3_2"/>
    <property type="match status" value="1"/>
</dbReference>
<accession>A0A9P4Y4Z7</accession>
<keyword evidence="6" id="KW-0677">Repeat</keyword>
<dbReference type="CDD" id="cd19532">
    <property type="entry name" value="C_PKS-NRPS"/>
    <property type="match status" value="1"/>
</dbReference>
<keyword evidence="2" id="KW-0597">Phosphoprotein</keyword>
<dbReference type="InterPro" id="IPR049900">
    <property type="entry name" value="PKS_mFAS_DH"/>
</dbReference>
<feature type="domain" description="Ketosynthase family 3 (KS3)" evidence="12">
    <location>
        <begin position="9"/>
        <end position="442"/>
    </location>
</feature>
<dbReference type="Gene3D" id="3.40.366.10">
    <property type="entry name" value="Malonyl-Coenzyme A Acyl Carrier Protein, domain 2"/>
    <property type="match status" value="1"/>
</dbReference>
<dbReference type="InterPro" id="IPR006162">
    <property type="entry name" value="Ppantetheine_attach_site"/>
</dbReference>
<dbReference type="Pfam" id="PF00550">
    <property type="entry name" value="PP-binding"/>
    <property type="match status" value="2"/>
</dbReference>
<dbReference type="SUPFAM" id="SSF51735">
    <property type="entry name" value="NAD(P)-binding Rossmann-fold domains"/>
    <property type="match status" value="2"/>
</dbReference>
<dbReference type="GO" id="GO:0006633">
    <property type="term" value="P:fatty acid biosynthetic process"/>
    <property type="evidence" value="ECO:0007669"/>
    <property type="project" value="InterPro"/>
</dbReference>
<dbReference type="InterPro" id="IPR000873">
    <property type="entry name" value="AMP-dep_synth/lig_dom"/>
</dbReference>
<dbReference type="GO" id="GO:0016874">
    <property type="term" value="F:ligase activity"/>
    <property type="evidence" value="ECO:0007669"/>
    <property type="project" value="UniProtKB-KW"/>
</dbReference>
<dbReference type="InterPro" id="IPR001242">
    <property type="entry name" value="Condensation_dom"/>
</dbReference>
<dbReference type="Pfam" id="PF00698">
    <property type="entry name" value="Acyl_transf_1"/>
    <property type="match status" value="1"/>
</dbReference>
<dbReference type="InterPro" id="IPR057326">
    <property type="entry name" value="KR_dom"/>
</dbReference>
<dbReference type="GO" id="GO:0008168">
    <property type="term" value="F:methyltransferase activity"/>
    <property type="evidence" value="ECO:0007669"/>
    <property type="project" value="UniProtKB-KW"/>
</dbReference>
<dbReference type="InterPro" id="IPR042099">
    <property type="entry name" value="ANL_N_sf"/>
</dbReference>
<organism evidence="14 15">
    <name type="scientific">Cryphonectria parasitica (strain ATCC 38755 / EP155)</name>
    <dbReference type="NCBI Taxonomy" id="660469"/>
    <lineage>
        <taxon>Eukaryota</taxon>
        <taxon>Fungi</taxon>
        <taxon>Dikarya</taxon>
        <taxon>Ascomycota</taxon>
        <taxon>Pezizomycotina</taxon>
        <taxon>Sordariomycetes</taxon>
        <taxon>Sordariomycetidae</taxon>
        <taxon>Diaporthales</taxon>
        <taxon>Cryphonectriaceae</taxon>
        <taxon>Cryphonectria-Endothia species complex</taxon>
        <taxon>Cryphonectria</taxon>
    </lineage>
</organism>
<dbReference type="CDD" id="cd00833">
    <property type="entry name" value="PKS"/>
    <property type="match status" value="1"/>
</dbReference>
<feature type="region of interest" description="N-terminal hotdog fold" evidence="9">
    <location>
        <begin position="954"/>
        <end position="1094"/>
    </location>
</feature>
<dbReference type="InterPro" id="IPR020806">
    <property type="entry name" value="PKS_PP-bd"/>
</dbReference>
<dbReference type="Pfam" id="PF08242">
    <property type="entry name" value="Methyltransf_12"/>
    <property type="match status" value="1"/>
</dbReference>
<dbReference type="GO" id="GO:0032259">
    <property type="term" value="P:methylation"/>
    <property type="evidence" value="ECO:0007669"/>
    <property type="project" value="UniProtKB-KW"/>
</dbReference>
<dbReference type="PROSITE" id="PS00012">
    <property type="entry name" value="PHOSPHOPANTETHEINE"/>
    <property type="match status" value="1"/>
</dbReference>
<keyword evidence="5" id="KW-0808">Transferase</keyword>
<dbReference type="CDD" id="cd02440">
    <property type="entry name" value="AdoMet_MTases"/>
    <property type="match status" value="1"/>
</dbReference>
<dbReference type="GeneID" id="63833934"/>
<dbReference type="SMART" id="SM00823">
    <property type="entry name" value="PKS_PP"/>
    <property type="match status" value="2"/>
</dbReference>
<feature type="domain" description="Carrier" evidence="11">
    <location>
        <begin position="3614"/>
        <end position="3694"/>
    </location>
</feature>
<dbReference type="InterPro" id="IPR042104">
    <property type="entry name" value="PKS_dehydratase_sf"/>
</dbReference>
<name>A0A9P4Y4Z7_CRYP1</name>
<evidence type="ECO:0000256" key="9">
    <source>
        <dbReference type="PROSITE-ProRule" id="PRU01363"/>
    </source>
</evidence>
<protein>
    <recommendedName>
        <fullName evidence="16">Polyketide synthase</fullName>
    </recommendedName>
</protein>
<feature type="region of interest" description="Disordered" evidence="10">
    <location>
        <begin position="2539"/>
        <end position="2612"/>
    </location>
</feature>
<dbReference type="Gene3D" id="3.40.47.10">
    <property type="match status" value="1"/>
</dbReference>
<dbReference type="InterPro" id="IPR014043">
    <property type="entry name" value="Acyl_transferase_dom"/>
</dbReference>
<dbReference type="GO" id="GO:0031177">
    <property type="term" value="F:phosphopantetheine binding"/>
    <property type="evidence" value="ECO:0007669"/>
    <property type="project" value="InterPro"/>
</dbReference>